<organism evidence="1 2">
    <name type="scientific">Campylobacter coli 80352</name>
    <dbReference type="NCBI Taxonomy" id="887288"/>
    <lineage>
        <taxon>Bacteria</taxon>
        <taxon>Pseudomonadati</taxon>
        <taxon>Campylobacterota</taxon>
        <taxon>Epsilonproteobacteria</taxon>
        <taxon>Campylobacterales</taxon>
        <taxon>Campylobacteraceae</taxon>
        <taxon>Campylobacter</taxon>
    </lineage>
</organism>
<keyword evidence="2" id="KW-1185">Reference proteome</keyword>
<evidence type="ECO:0000313" key="2">
    <source>
        <dbReference type="Proteomes" id="UP000005511"/>
    </source>
</evidence>
<feature type="non-terminal residue" evidence="1">
    <location>
        <position position="35"/>
    </location>
</feature>
<comment type="caution">
    <text evidence="1">The sequence shown here is derived from an EMBL/GenBank/DDBJ whole genome shotgun (WGS) entry which is preliminary data.</text>
</comment>
<proteinExistence type="predicted"/>
<protein>
    <submittedName>
        <fullName evidence="1">Cpp14</fullName>
    </submittedName>
</protein>
<name>A0ABP2NNL4_CAMCO</name>
<accession>A0ABP2NNL4</accession>
<reference evidence="1 2" key="1">
    <citation type="submission" date="2010-09" db="EMBL/GenBank/DDBJ databases">
        <authorList>
            <person name="Richards V."/>
            <person name="Lefebure T."/>
            <person name="Suzuki H."/>
            <person name="Pavinski Bitar P."/>
            <person name="Stanhope M."/>
        </authorList>
    </citation>
    <scope>NUCLEOTIDE SEQUENCE [LARGE SCALE GENOMIC DNA]</scope>
    <source>
        <strain evidence="1 2">80352</strain>
    </source>
</reference>
<dbReference type="EMBL" id="AIMT01000205">
    <property type="protein sequence ID" value="EIA59076.1"/>
    <property type="molecule type" value="Genomic_DNA"/>
</dbReference>
<evidence type="ECO:0000313" key="1">
    <source>
        <dbReference type="EMBL" id="EIA59076.1"/>
    </source>
</evidence>
<sequence length="35" mass="4209">MSKKTKRQIEDEKDYDGRSLFDLIELEFSQGEENE</sequence>
<gene>
    <name evidence="1" type="ORF">cco14_10884</name>
</gene>
<dbReference type="Proteomes" id="UP000005511">
    <property type="component" value="Unassembled WGS sequence"/>
</dbReference>